<evidence type="ECO:0000259" key="1">
    <source>
        <dbReference type="Pfam" id="PF18765"/>
    </source>
</evidence>
<proteinExistence type="predicted"/>
<accession>A0ABV7T7B6</accession>
<organism evidence="2 3">
    <name type="scientific">Stutzerimonas tarimensis</name>
    <dbReference type="NCBI Taxonomy" id="1507735"/>
    <lineage>
        <taxon>Bacteria</taxon>
        <taxon>Pseudomonadati</taxon>
        <taxon>Pseudomonadota</taxon>
        <taxon>Gammaproteobacteria</taxon>
        <taxon>Pseudomonadales</taxon>
        <taxon>Pseudomonadaceae</taxon>
        <taxon>Stutzerimonas</taxon>
    </lineage>
</organism>
<sequence length="48" mass="5300">MPDLQAVYLFGSRASGKSGPQSDLDLAVLRERPNEPYGLWCLGQIHGR</sequence>
<dbReference type="Pfam" id="PF18765">
    <property type="entry name" value="Polbeta"/>
    <property type="match status" value="1"/>
</dbReference>
<name>A0ABV7T7B6_9GAMM</name>
<dbReference type="EMBL" id="JBHRXZ010000022">
    <property type="protein sequence ID" value="MFC3608764.1"/>
    <property type="molecule type" value="Genomic_DNA"/>
</dbReference>
<dbReference type="InterPro" id="IPR041633">
    <property type="entry name" value="Polbeta"/>
</dbReference>
<dbReference type="Gene3D" id="3.30.460.10">
    <property type="entry name" value="Beta Polymerase, domain 2"/>
    <property type="match status" value="1"/>
</dbReference>
<dbReference type="SUPFAM" id="SSF81301">
    <property type="entry name" value="Nucleotidyltransferase"/>
    <property type="match status" value="1"/>
</dbReference>
<reference evidence="3" key="1">
    <citation type="journal article" date="2019" name="Int. J. Syst. Evol. Microbiol.">
        <title>The Global Catalogue of Microorganisms (GCM) 10K type strain sequencing project: providing services to taxonomists for standard genome sequencing and annotation.</title>
        <authorList>
            <consortium name="The Broad Institute Genomics Platform"/>
            <consortium name="The Broad Institute Genome Sequencing Center for Infectious Disease"/>
            <person name="Wu L."/>
            <person name="Ma J."/>
        </authorList>
    </citation>
    <scope>NUCLEOTIDE SEQUENCE [LARGE SCALE GENOMIC DNA]</scope>
    <source>
        <strain evidence="3">KCTC 42447</strain>
    </source>
</reference>
<dbReference type="Proteomes" id="UP001595630">
    <property type="component" value="Unassembled WGS sequence"/>
</dbReference>
<gene>
    <name evidence="2" type="ORF">ACFOMF_13325</name>
</gene>
<feature type="domain" description="Polymerase beta nucleotidyltransferase" evidence="1">
    <location>
        <begin position="3"/>
        <end position="33"/>
    </location>
</feature>
<protein>
    <submittedName>
        <fullName evidence="2">Nucleotidyltransferase domain-containing protein</fullName>
    </submittedName>
</protein>
<evidence type="ECO:0000313" key="2">
    <source>
        <dbReference type="EMBL" id="MFC3608764.1"/>
    </source>
</evidence>
<dbReference type="InterPro" id="IPR043519">
    <property type="entry name" value="NT_sf"/>
</dbReference>
<comment type="caution">
    <text evidence="2">The sequence shown here is derived from an EMBL/GenBank/DDBJ whole genome shotgun (WGS) entry which is preliminary data.</text>
</comment>
<keyword evidence="3" id="KW-1185">Reference proteome</keyword>
<evidence type="ECO:0000313" key="3">
    <source>
        <dbReference type="Proteomes" id="UP001595630"/>
    </source>
</evidence>
<dbReference type="CDD" id="cd05403">
    <property type="entry name" value="NT_KNTase_like"/>
    <property type="match status" value="1"/>
</dbReference>
<dbReference type="RefSeq" id="WP_386365847.1">
    <property type="nucleotide sequence ID" value="NZ_JBHRXZ010000022.1"/>
</dbReference>